<sequence length="154" mass="17769">SIAIILGDTNINLMLENKENIDTYLNNFYVKNYIPCITLPSRITNHSATIIDHIFIKNPTKLIQNKCSSGNLITDLSDHLPNFTFLDLKTPTTNNRPYVRLFTENNINSFTENLHAESALIDDSDLTETNHAYDIFSTNYLNLFNKYFPYKRLS</sequence>
<gene>
    <name evidence="1" type="ORF">MNOR_LOCUS24064</name>
</gene>
<dbReference type="Proteomes" id="UP001497623">
    <property type="component" value="Unassembled WGS sequence"/>
</dbReference>
<dbReference type="AlphaFoldDB" id="A0AAV2RIX2"/>
<comment type="caution">
    <text evidence="1">The sequence shown here is derived from an EMBL/GenBank/DDBJ whole genome shotgun (WGS) entry which is preliminary data.</text>
</comment>
<reference evidence="1 2" key="1">
    <citation type="submission" date="2024-05" db="EMBL/GenBank/DDBJ databases">
        <authorList>
            <person name="Wallberg A."/>
        </authorList>
    </citation>
    <scope>NUCLEOTIDE SEQUENCE [LARGE SCALE GENOMIC DNA]</scope>
</reference>
<protein>
    <submittedName>
        <fullName evidence="1">Uncharacterized protein</fullName>
    </submittedName>
</protein>
<accession>A0AAV2RIX2</accession>
<organism evidence="1 2">
    <name type="scientific">Meganyctiphanes norvegica</name>
    <name type="common">Northern krill</name>
    <name type="synonym">Thysanopoda norvegica</name>
    <dbReference type="NCBI Taxonomy" id="48144"/>
    <lineage>
        <taxon>Eukaryota</taxon>
        <taxon>Metazoa</taxon>
        <taxon>Ecdysozoa</taxon>
        <taxon>Arthropoda</taxon>
        <taxon>Crustacea</taxon>
        <taxon>Multicrustacea</taxon>
        <taxon>Malacostraca</taxon>
        <taxon>Eumalacostraca</taxon>
        <taxon>Eucarida</taxon>
        <taxon>Euphausiacea</taxon>
        <taxon>Euphausiidae</taxon>
        <taxon>Meganyctiphanes</taxon>
    </lineage>
</organism>
<keyword evidence="2" id="KW-1185">Reference proteome</keyword>
<dbReference type="InterPro" id="IPR036691">
    <property type="entry name" value="Endo/exonu/phosph_ase_sf"/>
</dbReference>
<name>A0AAV2RIX2_MEGNR</name>
<evidence type="ECO:0000313" key="2">
    <source>
        <dbReference type="Proteomes" id="UP001497623"/>
    </source>
</evidence>
<proteinExistence type="predicted"/>
<dbReference type="SUPFAM" id="SSF56219">
    <property type="entry name" value="DNase I-like"/>
    <property type="match status" value="1"/>
</dbReference>
<feature type="non-terminal residue" evidence="1">
    <location>
        <position position="1"/>
    </location>
</feature>
<feature type="non-terminal residue" evidence="1">
    <location>
        <position position="154"/>
    </location>
</feature>
<evidence type="ECO:0000313" key="1">
    <source>
        <dbReference type="EMBL" id="CAL4123485.1"/>
    </source>
</evidence>
<dbReference type="EMBL" id="CAXKWB010021747">
    <property type="protein sequence ID" value="CAL4123485.1"/>
    <property type="molecule type" value="Genomic_DNA"/>
</dbReference>